<evidence type="ECO:0000313" key="7">
    <source>
        <dbReference type="Proteomes" id="UP001206595"/>
    </source>
</evidence>
<feature type="compositionally biased region" description="Polar residues" evidence="4">
    <location>
        <begin position="298"/>
        <end position="309"/>
    </location>
</feature>
<keyword evidence="7" id="KW-1185">Reference proteome</keyword>
<dbReference type="PROSITE" id="PS50102">
    <property type="entry name" value="RRM"/>
    <property type="match status" value="2"/>
</dbReference>
<comment type="similarity">
    <text evidence="1">Belongs to the polyadenylate-binding protein type-1 family.</text>
</comment>
<name>A0AAD5EJC2_UMBRA</name>
<dbReference type="InterPro" id="IPR002004">
    <property type="entry name" value="PABP_HYD_C"/>
</dbReference>
<dbReference type="AlphaFoldDB" id="A0AAD5EJC2"/>
<dbReference type="RefSeq" id="XP_051449154.1">
    <property type="nucleotide sequence ID" value="XM_051585199.1"/>
</dbReference>
<dbReference type="EMBL" id="MU620893">
    <property type="protein sequence ID" value="KAI8584150.1"/>
    <property type="molecule type" value="Genomic_DNA"/>
</dbReference>
<gene>
    <name evidence="6" type="ORF">K450DRAFT_218407</name>
</gene>
<feature type="region of interest" description="Disordered" evidence="4">
    <location>
        <begin position="290"/>
        <end position="319"/>
    </location>
</feature>
<dbReference type="GO" id="GO:0003723">
    <property type="term" value="F:RNA binding"/>
    <property type="evidence" value="ECO:0007669"/>
    <property type="project" value="UniProtKB-UniRule"/>
</dbReference>
<protein>
    <recommendedName>
        <fullName evidence="5">RRM domain-containing protein</fullName>
    </recommendedName>
</protein>
<feature type="compositionally biased region" description="Low complexity" evidence="4">
    <location>
        <begin position="145"/>
        <end position="156"/>
    </location>
</feature>
<feature type="region of interest" description="Disordered" evidence="4">
    <location>
        <begin position="137"/>
        <end position="190"/>
    </location>
</feature>
<feature type="region of interest" description="Disordered" evidence="4">
    <location>
        <begin position="394"/>
        <end position="423"/>
    </location>
</feature>
<evidence type="ECO:0000313" key="6">
    <source>
        <dbReference type="EMBL" id="KAI8584150.1"/>
    </source>
</evidence>
<evidence type="ECO:0000256" key="2">
    <source>
        <dbReference type="ARBA" id="ARBA00022884"/>
    </source>
</evidence>
<organism evidence="6 7">
    <name type="scientific">Umbelopsis ramanniana AG</name>
    <dbReference type="NCBI Taxonomy" id="1314678"/>
    <lineage>
        <taxon>Eukaryota</taxon>
        <taxon>Fungi</taxon>
        <taxon>Fungi incertae sedis</taxon>
        <taxon>Mucoromycota</taxon>
        <taxon>Mucoromycotina</taxon>
        <taxon>Umbelopsidomycetes</taxon>
        <taxon>Umbelopsidales</taxon>
        <taxon>Umbelopsidaceae</taxon>
        <taxon>Umbelopsis</taxon>
    </lineage>
</organism>
<accession>A0AAD5EJC2</accession>
<proteinExistence type="inferred from homology"/>
<feature type="domain" description="RRM" evidence="5">
    <location>
        <begin position="208"/>
        <end position="286"/>
    </location>
</feature>
<reference evidence="6" key="1">
    <citation type="submission" date="2021-06" db="EMBL/GenBank/DDBJ databases">
        <authorList>
            <consortium name="DOE Joint Genome Institute"/>
            <person name="Mondo S.J."/>
            <person name="Amses K.R."/>
            <person name="Simmons D.R."/>
            <person name="Longcore J.E."/>
            <person name="Seto K."/>
            <person name="Alves G.H."/>
            <person name="Bonds A.E."/>
            <person name="Quandt C.A."/>
            <person name="Davis W.J."/>
            <person name="Chang Y."/>
            <person name="Letcher P.M."/>
            <person name="Powell M.J."/>
            <person name="Kuo A."/>
            <person name="Labutti K."/>
            <person name="Pangilinan J."/>
            <person name="Andreopoulos W."/>
            <person name="Tritt A."/>
            <person name="Riley R."/>
            <person name="Hundley H."/>
            <person name="Johnson J."/>
            <person name="Lipzen A."/>
            <person name="Barry K."/>
            <person name="Berbee M.L."/>
            <person name="Buchler N.E."/>
            <person name="Grigoriev I.V."/>
            <person name="Spatafora J.W."/>
            <person name="Stajich J.E."/>
            <person name="James T.Y."/>
        </authorList>
    </citation>
    <scope>NUCLEOTIDE SEQUENCE</scope>
    <source>
        <strain evidence="6">AG</strain>
    </source>
</reference>
<feature type="region of interest" description="Disordered" evidence="4">
    <location>
        <begin position="441"/>
        <end position="466"/>
    </location>
</feature>
<dbReference type="SMART" id="SM00360">
    <property type="entry name" value="RRM"/>
    <property type="match status" value="2"/>
</dbReference>
<evidence type="ECO:0000259" key="5">
    <source>
        <dbReference type="PROSITE" id="PS50102"/>
    </source>
</evidence>
<dbReference type="Gene3D" id="1.10.1900.10">
    <property type="entry name" value="c-terminal domain of poly(a) binding protein"/>
    <property type="match status" value="2"/>
</dbReference>
<sequence length="614" mass="66880">MDDYLSNSKLLSRSIHKSGTTASVDFVIGHQANKAYAVVNNQPLEGSDLQIQCPLPMPEPRTGLLIKSLPSDMTESDVFDRFASFGPIYSCSVISKASSTEVTATVQFFLQQDAHMALQEMHCSDIDGQLISVSPMDLQSKRSSKNSNSSASSTERAPSKPRTQLNVSAVPFNPSAPTTVSRKDSVTDDDTVTATSPLSLQQHFIDYCNLYVKNLDEALNSTDLFQHFKSYGRIVSARVIVNAATNQSRGYGFVSYSRPEEAAFALNQMNGAVLGSKPILVAYHEPKKPRVLPVSPKSPGTSESGSQVASLPPPESTAYESSDLYQDLYNSVVGTGIVWESNLNQVTESLSKLPRQEQVALLTQPLLLLEKVKEIRDGLGLSPVIEIPVSRPINIRSPSETSHPDDLPKQTPQSASSSIVSSPISQNNVLSSLIALPGRSSDSISQRLGGQDGTSTPGSTVSDQRDRMIDAIQQIDPTAEEEIIDMLMTLSSKERSLCIFNPEYLRSKISQARDALNIFADEDESPNGDSRPAEAKEDNSAEAFYLKISKLSLFEKKQKLGDKLYPLVKATGVKQAPKVTIRLLDTVDLHRLSKLMTVDNSELSSLAKSAYESL</sequence>
<dbReference type="InterPro" id="IPR035979">
    <property type="entry name" value="RBD_domain_sf"/>
</dbReference>
<dbReference type="Proteomes" id="UP001206595">
    <property type="component" value="Unassembled WGS sequence"/>
</dbReference>
<dbReference type="InterPro" id="IPR000504">
    <property type="entry name" value="RRM_dom"/>
</dbReference>
<dbReference type="SUPFAM" id="SSF54928">
    <property type="entry name" value="RNA-binding domain, RBD"/>
    <property type="match status" value="2"/>
</dbReference>
<dbReference type="InterPro" id="IPR012677">
    <property type="entry name" value="Nucleotide-bd_a/b_plait_sf"/>
</dbReference>
<dbReference type="InterPro" id="IPR036053">
    <property type="entry name" value="PABP-dom"/>
</dbReference>
<dbReference type="CDD" id="cd00590">
    <property type="entry name" value="RRM_SF"/>
    <property type="match status" value="1"/>
</dbReference>
<dbReference type="Pfam" id="PF00076">
    <property type="entry name" value="RRM_1"/>
    <property type="match status" value="2"/>
</dbReference>
<keyword evidence="2 3" id="KW-0694">RNA-binding</keyword>
<dbReference type="SUPFAM" id="SSF63570">
    <property type="entry name" value="PABC (PABP) domain"/>
    <property type="match status" value="2"/>
</dbReference>
<comment type="caution">
    <text evidence="6">The sequence shown here is derived from an EMBL/GenBank/DDBJ whole genome shotgun (WGS) entry which is preliminary data.</text>
</comment>
<dbReference type="GeneID" id="75910549"/>
<dbReference type="InterPro" id="IPR052462">
    <property type="entry name" value="SLIRP/GR-RBP-like"/>
</dbReference>
<reference evidence="6" key="2">
    <citation type="journal article" date="2022" name="Proc. Natl. Acad. Sci. U.S.A.">
        <title>Diploid-dominant life cycles characterize the early evolution of Fungi.</title>
        <authorList>
            <person name="Amses K.R."/>
            <person name="Simmons D.R."/>
            <person name="Longcore J.E."/>
            <person name="Mondo S.J."/>
            <person name="Seto K."/>
            <person name="Jeronimo G.H."/>
            <person name="Bonds A.E."/>
            <person name="Quandt C.A."/>
            <person name="Davis W.J."/>
            <person name="Chang Y."/>
            <person name="Federici B.A."/>
            <person name="Kuo A."/>
            <person name="LaButti K."/>
            <person name="Pangilinan J."/>
            <person name="Andreopoulos W."/>
            <person name="Tritt A."/>
            <person name="Riley R."/>
            <person name="Hundley H."/>
            <person name="Johnson J."/>
            <person name="Lipzen A."/>
            <person name="Barry K."/>
            <person name="Lang B.F."/>
            <person name="Cuomo C.A."/>
            <person name="Buchler N.E."/>
            <person name="Grigoriev I.V."/>
            <person name="Spatafora J.W."/>
            <person name="Stajich J.E."/>
            <person name="James T.Y."/>
        </authorList>
    </citation>
    <scope>NUCLEOTIDE SEQUENCE</scope>
    <source>
        <strain evidence="6">AG</strain>
    </source>
</reference>
<feature type="compositionally biased region" description="Low complexity" evidence="4">
    <location>
        <begin position="412"/>
        <end position="423"/>
    </location>
</feature>
<dbReference type="PANTHER" id="PTHR48027">
    <property type="entry name" value="HETEROGENEOUS NUCLEAR RIBONUCLEOPROTEIN 87F-RELATED"/>
    <property type="match status" value="1"/>
</dbReference>
<evidence type="ECO:0000256" key="4">
    <source>
        <dbReference type="SAM" id="MobiDB-lite"/>
    </source>
</evidence>
<feature type="compositionally biased region" description="Polar residues" evidence="4">
    <location>
        <begin position="441"/>
        <end position="462"/>
    </location>
</feature>
<dbReference type="Gene3D" id="3.30.70.330">
    <property type="match status" value="2"/>
</dbReference>
<evidence type="ECO:0000256" key="3">
    <source>
        <dbReference type="PROSITE-ProRule" id="PRU00176"/>
    </source>
</evidence>
<evidence type="ECO:0000256" key="1">
    <source>
        <dbReference type="ARBA" id="ARBA00008557"/>
    </source>
</evidence>
<dbReference type="Pfam" id="PF00658">
    <property type="entry name" value="MLLE"/>
    <property type="match status" value="1"/>
</dbReference>
<feature type="domain" description="RRM" evidence="5">
    <location>
        <begin position="62"/>
        <end position="138"/>
    </location>
</feature>